<feature type="region of interest" description="Disordered" evidence="2">
    <location>
        <begin position="484"/>
        <end position="517"/>
    </location>
</feature>
<proteinExistence type="inferred from homology"/>
<dbReference type="PROSITE" id="PS00284">
    <property type="entry name" value="SERPIN"/>
    <property type="match status" value="1"/>
</dbReference>
<dbReference type="Proteomes" id="UP000504617">
    <property type="component" value="Unplaced"/>
</dbReference>
<feature type="region of interest" description="Disordered" evidence="2">
    <location>
        <begin position="54"/>
        <end position="125"/>
    </location>
</feature>
<dbReference type="PROSITE" id="PS51257">
    <property type="entry name" value="PROKAR_LIPOPROTEIN"/>
    <property type="match status" value="1"/>
</dbReference>
<gene>
    <name evidence="6" type="primary">SERPINF2</name>
</gene>
<sequence length="517" mass="56796">MNPLLRFPMALLLWPLLAACLPALSAGQDQATFVPDVGWDDGAQRNMLLVPPVEVPSEDDRLPQAGTEPQGALQDPTKSPHFPDEAAIPGEMVPDGSKELGDLPNSLEQEEEEEEEDEGCQDQALSGSVDQIASAMRALGVDLLREMEAEDSTGNTIFSPLSIGLALAHLALGAANQTQKRLLEVLHMEFVPCLHQALRGITQHLHQTALSIAGRLFLEKGFPVKEKFLEASQRFYGATPGLLSGNNQADLETINRWVEEATNGQISTMLTQLPPNIVMVLLNAVYFQGFWKTKFNPLLTEPSLFHLDEDSAVSVEMMKERDFPLSWFRTESWEAEVAKFPFKGNASFVAIVPRLHLRKNFSQLLSEVLQLGLEASFPKERPTMVKMPKLHLEDHVDLNGALTRLGLGELFSAPDLHHIAEGPLVVSSIQHRAALELAEAGVQAAAATSVVASRSFSAFSLDQPFIFMITEDITGIPLFVGTIRNPSPGAPREKTGQDPLGEKEGPPLDHERRRWKP</sequence>
<dbReference type="GeneID" id="106543400"/>
<keyword evidence="3" id="KW-0732">Signal</keyword>
<dbReference type="CTD" id="5345"/>
<evidence type="ECO:0000313" key="5">
    <source>
        <dbReference type="Proteomes" id="UP000504617"/>
    </source>
</evidence>
<feature type="signal peptide" evidence="3">
    <location>
        <begin position="1"/>
        <end position="26"/>
    </location>
</feature>
<evidence type="ECO:0000256" key="1">
    <source>
        <dbReference type="RuleBase" id="RU000411"/>
    </source>
</evidence>
<organism evidence="5 6">
    <name type="scientific">Thamnophis sirtalis</name>
    <dbReference type="NCBI Taxonomy" id="35019"/>
    <lineage>
        <taxon>Eukaryota</taxon>
        <taxon>Metazoa</taxon>
        <taxon>Chordata</taxon>
        <taxon>Craniata</taxon>
        <taxon>Vertebrata</taxon>
        <taxon>Euteleostomi</taxon>
        <taxon>Lepidosauria</taxon>
        <taxon>Squamata</taxon>
        <taxon>Bifurcata</taxon>
        <taxon>Unidentata</taxon>
        <taxon>Episquamata</taxon>
        <taxon>Toxicofera</taxon>
        <taxon>Serpentes</taxon>
        <taxon>Colubroidea</taxon>
        <taxon>Colubridae</taxon>
        <taxon>Natricinae</taxon>
        <taxon>Thamnophis</taxon>
    </lineage>
</organism>
<comment type="similarity">
    <text evidence="1">Belongs to the serpin family.</text>
</comment>
<reference evidence="6" key="1">
    <citation type="submission" date="2025-08" db="UniProtKB">
        <authorList>
            <consortium name="RefSeq"/>
        </authorList>
    </citation>
    <scope>IDENTIFICATION</scope>
    <source>
        <tissue evidence="6">Skeletal muscle</tissue>
    </source>
</reference>
<dbReference type="PANTHER" id="PTHR11461">
    <property type="entry name" value="SERINE PROTEASE INHIBITOR, SERPIN"/>
    <property type="match status" value="1"/>
</dbReference>
<dbReference type="Pfam" id="PF00079">
    <property type="entry name" value="Serpin"/>
    <property type="match status" value="1"/>
</dbReference>
<dbReference type="InterPro" id="IPR023796">
    <property type="entry name" value="Serpin_dom"/>
</dbReference>
<feature type="compositionally biased region" description="Acidic residues" evidence="2">
    <location>
        <begin position="108"/>
        <end position="120"/>
    </location>
</feature>
<feature type="compositionally biased region" description="Basic and acidic residues" evidence="2">
    <location>
        <begin position="491"/>
        <end position="517"/>
    </location>
</feature>
<dbReference type="GO" id="GO:0005615">
    <property type="term" value="C:extracellular space"/>
    <property type="evidence" value="ECO:0007669"/>
    <property type="project" value="InterPro"/>
</dbReference>
<feature type="domain" description="Serpin" evidence="4">
    <location>
        <begin position="141"/>
        <end position="486"/>
    </location>
</feature>
<dbReference type="PANTHER" id="PTHR11461:SF20">
    <property type="entry name" value="ALPHA-2-ANTIPLASMIN"/>
    <property type="match status" value="1"/>
</dbReference>
<dbReference type="SUPFAM" id="SSF56574">
    <property type="entry name" value="Serpins"/>
    <property type="match status" value="1"/>
</dbReference>
<feature type="chain" id="PRO_5026954685" evidence="3">
    <location>
        <begin position="27"/>
        <end position="517"/>
    </location>
</feature>
<dbReference type="InterPro" id="IPR042185">
    <property type="entry name" value="Serpin_sf_2"/>
</dbReference>
<dbReference type="InterPro" id="IPR000215">
    <property type="entry name" value="Serpin_fam"/>
</dbReference>
<name>A0A6I9XW55_9SAUR</name>
<protein>
    <submittedName>
        <fullName evidence="6">Alpha-2-antiplasmin</fullName>
    </submittedName>
</protein>
<dbReference type="OrthoDB" id="9947020at2759"/>
<dbReference type="InterPro" id="IPR023795">
    <property type="entry name" value="Serpin_CS"/>
</dbReference>
<keyword evidence="5" id="KW-1185">Reference proteome</keyword>
<dbReference type="SMART" id="SM00093">
    <property type="entry name" value="SERPIN"/>
    <property type="match status" value="1"/>
</dbReference>
<dbReference type="RefSeq" id="XP_013914883.1">
    <property type="nucleotide sequence ID" value="XM_014059408.1"/>
</dbReference>
<evidence type="ECO:0000256" key="3">
    <source>
        <dbReference type="SAM" id="SignalP"/>
    </source>
</evidence>
<evidence type="ECO:0000256" key="2">
    <source>
        <dbReference type="SAM" id="MobiDB-lite"/>
    </source>
</evidence>
<dbReference type="InterPro" id="IPR036186">
    <property type="entry name" value="Serpin_sf"/>
</dbReference>
<dbReference type="KEGG" id="tsr:106543400"/>
<dbReference type="Gene3D" id="2.30.39.10">
    <property type="entry name" value="Alpha-1-antitrypsin, domain 1"/>
    <property type="match status" value="1"/>
</dbReference>
<dbReference type="InterPro" id="IPR042178">
    <property type="entry name" value="Serpin_sf_1"/>
</dbReference>
<dbReference type="GO" id="GO:0004867">
    <property type="term" value="F:serine-type endopeptidase inhibitor activity"/>
    <property type="evidence" value="ECO:0007669"/>
    <property type="project" value="InterPro"/>
</dbReference>
<evidence type="ECO:0000313" key="6">
    <source>
        <dbReference type="RefSeq" id="XP_013914883.1"/>
    </source>
</evidence>
<dbReference type="AlphaFoldDB" id="A0A6I9XW55"/>
<evidence type="ECO:0000259" key="4">
    <source>
        <dbReference type="SMART" id="SM00093"/>
    </source>
</evidence>
<accession>A0A6I9XW55</accession>
<dbReference type="Gene3D" id="3.30.497.10">
    <property type="entry name" value="Antithrombin, subunit I, domain 2"/>
    <property type="match status" value="1"/>
</dbReference>